<reference evidence="1" key="2">
    <citation type="submission" date="2020-09" db="EMBL/GenBank/DDBJ databases">
        <authorList>
            <person name="Sun Q."/>
            <person name="Ohkuma M."/>
        </authorList>
    </citation>
    <scope>NUCLEOTIDE SEQUENCE</scope>
    <source>
        <strain evidence="1">JCM 4122</strain>
    </source>
</reference>
<evidence type="ECO:0000313" key="2">
    <source>
        <dbReference type="Proteomes" id="UP000632849"/>
    </source>
</evidence>
<dbReference type="EMBL" id="BNBE01000001">
    <property type="protein sequence ID" value="GHF91148.1"/>
    <property type="molecule type" value="Genomic_DNA"/>
</dbReference>
<dbReference type="Proteomes" id="UP000632849">
    <property type="component" value="Unassembled WGS sequence"/>
</dbReference>
<gene>
    <name evidence="1" type="ORF">GCM10017667_20490</name>
</gene>
<proteinExistence type="predicted"/>
<comment type="caution">
    <text evidence="1">The sequence shown here is derived from an EMBL/GenBank/DDBJ whole genome shotgun (WGS) entry which is preliminary data.</text>
</comment>
<reference evidence="1" key="1">
    <citation type="journal article" date="2014" name="Int. J. Syst. Evol. Microbiol.">
        <title>Complete genome sequence of Corynebacterium casei LMG S-19264T (=DSM 44701T), isolated from a smear-ripened cheese.</title>
        <authorList>
            <consortium name="US DOE Joint Genome Institute (JGI-PGF)"/>
            <person name="Walter F."/>
            <person name="Albersmeier A."/>
            <person name="Kalinowski J."/>
            <person name="Ruckert C."/>
        </authorList>
    </citation>
    <scope>NUCLEOTIDE SEQUENCE</scope>
    <source>
        <strain evidence="1">JCM 4122</strain>
    </source>
</reference>
<keyword evidence="2" id="KW-1185">Reference proteome</keyword>
<name>A0A919BHP9_STRFL</name>
<sequence length="54" mass="6051">MSKSWGWWLLAGFAVWTFFALQWADVGCDYPEAYMAVVRFGTPEGLEFIPACAG</sequence>
<dbReference type="RefSeq" id="WP_190041329.1">
    <property type="nucleotide sequence ID" value="NZ_BNBE01000001.1"/>
</dbReference>
<dbReference type="AlphaFoldDB" id="A0A919BHP9"/>
<accession>A0A919BHP9</accession>
<evidence type="ECO:0000313" key="1">
    <source>
        <dbReference type="EMBL" id="GHF91148.1"/>
    </source>
</evidence>
<protein>
    <submittedName>
        <fullName evidence="1">Uncharacterized protein</fullName>
    </submittedName>
</protein>
<organism evidence="1 2">
    <name type="scientific">Streptomyces filamentosus</name>
    <name type="common">Streptomyces roseosporus</name>
    <dbReference type="NCBI Taxonomy" id="67294"/>
    <lineage>
        <taxon>Bacteria</taxon>
        <taxon>Bacillati</taxon>
        <taxon>Actinomycetota</taxon>
        <taxon>Actinomycetes</taxon>
        <taxon>Kitasatosporales</taxon>
        <taxon>Streptomycetaceae</taxon>
        <taxon>Streptomyces</taxon>
    </lineage>
</organism>